<keyword evidence="4" id="KW-1185">Reference proteome</keyword>
<evidence type="ECO:0000313" key="4">
    <source>
        <dbReference type="Proteomes" id="UP000609172"/>
    </source>
</evidence>
<proteinExistence type="predicted"/>
<name>A0A934PLT9_9FLAO</name>
<dbReference type="RefSeq" id="WP_200105077.1">
    <property type="nucleotide sequence ID" value="NZ_JAEHFV010000001.1"/>
</dbReference>
<dbReference type="EMBL" id="JAEHFV010000001">
    <property type="protein sequence ID" value="MBK0369170.1"/>
    <property type="molecule type" value="Genomic_DNA"/>
</dbReference>
<evidence type="ECO:0000256" key="2">
    <source>
        <dbReference type="SAM" id="SignalP"/>
    </source>
</evidence>
<dbReference type="Proteomes" id="UP000609172">
    <property type="component" value="Unassembled WGS sequence"/>
</dbReference>
<feature type="region of interest" description="Disordered" evidence="1">
    <location>
        <begin position="133"/>
        <end position="156"/>
    </location>
</feature>
<organism evidence="3 4">
    <name type="scientific">Flavobacterium agrisoli</name>
    <dbReference type="NCBI Taxonomy" id="2793066"/>
    <lineage>
        <taxon>Bacteria</taxon>
        <taxon>Pseudomonadati</taxon>
        <taxon>Bacteroidota</taxon>
        <taxon>Flavobacteriia</taxon>
        <taxon>Flavobacteriales</taxon>
        <taxon>Flavobacteriaceae</taxon>
        <taxon>Flavobacterium</taxon>
    </lineage>
</organism>
<comment type="caution">
    <text evidence="3">The sequence shown here is derived from an EMBL/GenBank/DDBJ whole genome shotgun (WGS) entry which is preliminary data.</text>
</comment>
<keyword evidence="2" id="KW-0732">Signal</keyword>
<reference evidence="3" key="1">
    <citation type="submission" date="2020-12" db="EMBL/GenBank/DDBJ databases">
        <title>Bacterial novel species Flavobacterium sp. SE-1-e isolated from soil.</title>
        <authorList>
            <person name="Jung H.-Y."/>
        </authorList>
    </citation>
    <scope>NUCLEOTIDE SEQUENCE</scope>
    <source>
        <strain evidence="3">SE-1-e</strain>
    </source>
</reference>
<evidence type="ECO:0008006" key="5">
    <source>
        <dbReference type="Google" id="ProtNLM"/>
    </source>
</evidence>
<dbReference type="AlphaFoldDB" id="A0A934PLT9"/>
<feature type="chain" id="PRO_5036793766" description="Curlin associated repeat-containing protein" evidence="2">
    <location>
        <begin position="21"/>
        <end position="301"/>
    </location>
</feature>
<feature type="signal peptide" evidence="2">
    <location>
        <begin position="1"/>
        <end position="20"/>
    </location>
</feature>
<evidence type="ECO:0000256" key="1">
    <source>
        <dbReference type="SAM" id="MobiDB-lite"/>
    </source>
</evidence>
<evidence type="ECO:0000313" key="3">
    <source>
        <dbReference type="EMBL" id="MBK0369170.1"/>
    </source>
</evidence>
<protein>
    <recommendedName>
        <fullName evidence="5">Curlin associated repeat-containing protein</fullName>
    </recommendedName>
</protein>
<feature type="region of interest" description="Disordered" evidence="1">
    <location>
        <begin position="211"/>
        <end position="242"/>
    </location>
</feature>
<sequence length="301" mass="31707">MKKVVLSVSAMLFVGAIGFAQENSQDTYQLGDHQQSSVTQDGMQNAAVVRQGVLPNTSISSSWNESTIKQKGELNRSWVSQNNFSNLADQKQIGNSNSAVIWQDQVAGAPNATKGNDNAYQTQTGNNNTAVIDQGTAGNWRPTGAAGSGSPSATAYDQTAPTLASVKTNFTVDQQGFIDAVTSNSGTPTDALVTPHESNTATQNQKGNYNVAYASQGGTNNESTQIQNSGTASEGEGNKSVHLQYGNHNKAWSSQTGTSHIDNMGQIGKYNTSNLTQTGNNQASLVFQKGNSNTSNVTQSN</sequence>
<feature type="compositionally biased region" description="Polar residues" evidence="1">
    <location>
        <begin position="216"/>
        <end position="232"/>
    </location>
</feature>
<gene>
    <name evidence="3" type="ORF">I5M07_04905</name>
</gene>
<feature type="compositionally biased region" description="Low complexity" evidence="1">
    <location>
        <begin position="142"/>
        <end position="155"/>
    </location>
</feature>
<accession>A0A934PLT9</accession>